<dbReference type="EMBL" id="QWIQ01000141">
    <property type="protein sequence ID" value="RMZ04185.1"/>
    <property type="molecule type" value="Genomic_DNA"/>
</dbReference>
<organism evidence="8 9">
    <name type="scientific">Hortaea werneckii</name>
    <name type="common">Black yeast</name>
    <name type="synonym">Cladosporium werneckii</name>
    <dbReference type="NCBI Taxonomy" id="91943"/>
    <lineage>
        <taxon>Eukaryota</taxon>
        <taxon>Fungi</taxon>
        <taxon>Dikarya</taxon>
        <taxon>Ascomycota</taxon>
        <taxon>Pezizomycotina</taxon>
        <taxon>Dothideomycetes</taxon>
        <taxon>Dothideomycetidae</taxon>
        <taxon>Mycosphaerellales</taxon>
        <taxon>Teratosphaeriaceae</taxon>
        <taxon>Hortaea</taxon>
    </lineage>
</organism>
<accession>A0A3M7GTZ4</accession>
<evidence type="ECO:0000256" key="1">
    <source>
        <dbReference type="ARBA" id="ARBA00004141"/>
    </source>
</evidence>
<feature type="transmembrane region" description="Helical" evidence="6">
    <location>
        <begin position="275"/>
        <end position="294"/>
    </location>
</feature>
<reference evidence="8 9" key="1">
    <citation type="journal article" date="2018" name="BMC Genomics">
        <title>Genomic evidence for intraspecific hybridization in a clonal and extremely halotolerant yeast.</title>
        <authorList>
            <person name="Gostincar C."/>
            <person name="Stajich J.E."/>
            <person name="Zupancic J."/>
            <person name="Zalar P."/>
            <person name="Gunde-Cimerman N."/>
        </authorList>
    </citation>
    <scope>NUCLEOTIDE SEQUENCE [LARGE SCALE GENOMIC DNA]</scope>
    <source>
        <strain evidence="8 9">EXF-171</strain>
    </source>
</reference>
<evidence type="ECO:0000256" key="2">
    <source>
        <dbReference type="ARBA" id="ARBA00022692"/>
    </source>
</evidence>
<comment type="caution">
    <text evidence="8">The sequence shown here is derived from an EMBL/GenBank/DDBJ whole genome shotgun (WGS) entry which is preliminary data.</text>
</comment>
<dbReference type="InterPro" id="IPR052337">
    <property type="entry name" value="SAT4-like"/>
</dbReference>
<proteinExistence type="inferred from homology"/>
<feature type="transmembrane region" description="Helical" evidence="6">
    <location>
        <begin position="92"/>
        <end position="112"/>
    </location>
</feature>
<evidence type="ECO:0000313" key="9">
    <source>
        <dbReference type="Proteomes" id="UP000281468"/>
    </source>
</evidence>
<evidence type="ECO:0000256" key="3">
    <source>
        <dbReference type="ARBA" id="ARBA00022989"/>
    </source>
</evidence>
<feature type="transmembrane region" description="Helical" evidence="6">
    <location>
        <begin position="314"/>
        <end position="334"/>
    </location>
</feature>
<feature type="transmembrane region" description="Helical" evidence="6">
    <location>
        <begin position="133"/>
        <end position="159"/>
    </location>
</feature>
<dbReference type="GO" id="GO:0016020">
    <property type="term" value="C:membrane"/>
    <property type="evidence" value="ECO:0007669"/>
    <property type="project" value="UniProtKB-SubCell"/>
</dbReference>
<dbReference type="InterPro" id="IPR049326">
    <property type="entry name" value="Rhodopsin_dom_fungi"/>
</dbReference>
<name>A0A3M7GTZ4_HORWE</name>
<dbReference type="AlphaFoldDB" id="A0A3M7GTZ4"/>
<dbReference type="Proteomes" id="UP000281468">
    <property type="component" value="Unassembled WGS sequence"/>
</dbReference>
<evidence type="ECO:0000256" key="4">
    <source>
        <dbReference type="ARBA" id="ARBA00023136"/>
    </source>
</evidence>
<evidence type="ECO:0000256" key="6">
    <source>
        <dbReference type="SAM" id="Phobius"/>
    </source>
</evidence>
<evidence type="ECO:0000259" key="7">
    <source>
        <dbReference type="Pfam" id="PF20684"/>
    </source>
</evidence>
<gene>
    <name evidence="8" type="ORF">D0862_05405</name>
</gene>
<evidence type="ECO:0000313" key="8">
    <source>
        <dbReference type="EMBL" id="RMZ04185.1"/>
    </source>
</evidence>
<dbReference type="Pfam" id="PF20684">
    <property type="entry name" value="Fung_rhodopsin"/>
    <property type="match status" value="2"/>
</dbReference>
<comment type="subcellular location">
    <subcellularLocation>
        <location evidence="1">Membrane</location>
        <topology evidence="1">Multi-pass membrane protein</topology>
    </subcellularLocation>
</comment>
<dbReference type="PANTHER" id="PTHR33048:SF47">
    <property type="entry name" value="INTEGRAL MEMBRANE PROTEIN-RELATED"/>
    <property type="match status" value="1"/>
</dbReference>
<sequence>MFLALRTAPIDFNMSKSMLNSDALQQLVSNLDPNIPAAEQLPSSLVVVENETQAPRILKTLWILVSISTIVLAARLWTKWRIARRLFVDDWLMMFALAVALAHNAIITHAVVCGFGRHLIWLSPIGITQSVKWGVIAIGPAMVAPTLARISICFSMMFLVDTDARVKRWPLWAVIAGQVLVNVAGVTLFVRILQVLRNSRLQLMSVLKYAQCGNNLSMIWSLAHFYEFFDVCLDPIAQRDYNYFLGSFNCVVDAFLAILPAILIRHTSLSRRSKIGVGCLLCLTCLAMVAAVVKTYEAKQLNAVGDYTYELGDLIIWSAIEFNLLITCGSVPMLRSLFKRPLIPKHPYFHHHNHNGVGPHTEDQELSHYKSNDTKEIGKGSVESVTGSQENIVPHNISSQAKSFSSSPPTAESMMPDQINRTVEVEVRYEKSDAPAMHAALVGLKQGEDLNPHLTRR</sequence>
<keyword evidence="4 6" id="KW-0472">Membrane</keyword>
<feature type="domain" description="Rhodopsin" evidence="7">
    <location>
        <begin position="74"/>
        <end position="231"/>
    </location>
</feature>
<protein>
    <recommendedName>
        <fullName evidence="7">Rhodopsin domain-containing protein</fullName>
    </recommendedName>
</protein>
<feature type="transmembrane region" description="Helical" evidence="6">
    <location>
        <begin position="171"/>
        <end position="193"/>
    </location>
</feature>
<comment type="similarity">
    <text evidence="5">Belongs to the SAT4 family.</text>
</comment>
<dbReference type="PANTHER" id="PTHR33048">
    <property type="entry name" value="PTH11-LIKE INTEGRAL MEMBRANE PROTEIN (AFU_ORTHOLOGUE AFUA_5G11245)"/>
    <property type="match status" value="1"/>
</dbReference>
<keyword evidence="3 6" id="KW-1133">Transmembrane helix</keyword>
<evidence type="ECO:0000256" key="5">
    <source>
        <dbReference type="ARBA" id="ARBA00038359"/>
    </source>
</evidence>
<feature type="transmembrane region" description="Helical" evidence="6">
    <location>
        <begin position="61"/>
        <end position="80"/>
    </location>
</feature>
<feature type="transmembrane region" description="Helical" evidence="6">
    <location>
        <begin position="243"/>
        <end position="263"/>
    </location>
</feature>
<dbReference type="VEuPathDB" id="FungiDB:BTJ68_11885"/>
<keyword evidence="2 6" id="KW-0812">Transmembrane</keyword>
<feature type="domain" description="Rhodopsin" evidence="7">
    <location>
        <begin position="238"/>
        <end position="340"/>
    </location>
</feature>